<reference evidence="1 2" key="1">
    <citation type="submission" date="2020-06" db="EMBL/GenBank/DDBJ databases">
        <authorList>
            <person name="Li R."/>
            <person name="Bekaert M."/>
        </authorList>
    </citation>
    <scope>NUCLEOTIDE SEQUENCE [LARGE SCALE GENOMIC DNA]</scope>
    <source>
        <strain evidence="2">wild</strain>
    </source>
</reference>
<dbReference type="Proteomes" id="UP000507470">
    <property type="component" value="Unassembled WGS sequence"/>
</dbReference>
<dbReference type="EMBL" id="CACVKT020001486">
    <property type="protein sequence ID" value="CAC5368463.1"/>
    <property type="molecule type" value="Genomic_DNA"/>
</dbReference>
<name>A0A6J8AI46_MYTCO</name>
<evidence type="ECO:0000313" key="1">
    <source>
        <dbReference type="EMBL" id="CAC5368463.1"/>
    </source>
</evidence>
<sequence length="170" mass="19527">MKIQASRRGTENAHCVDITDGIEMRTVIRENIEDDHVYVSTKPDNSTTSANAACGKSFEFTEQDSQPDKTETKFYEIDKNICEENIKLNYSLDNPETNFYENDCQENEKTNSSPDKAETHFYENDRAENVLISSSADKTETHLNENDVDENEKLKSFQDGSEIHFYENVC</sequence>
<organism evidence="1 2">
    <name type="scientific">Mytilus coruscus</name>
    <name type="common">Sea mussel</name>
    <dbReference type="NCBI Taxonomy" id="42192"/>
    <lineage>
        <taxon>Eukaryota</taxon>
        <taxon>Metazoa</taxon>
        <taxon>Spiralia</taxon>
        <taxon>Lophotrochozoa</taxon>
        <taxon>Mollusca</taxon>
        <taxon>Bivalvia</taxon>
        <taxon>Autobranchia</taxon>
        <taxon>Pteriomorphia</taxon>
        <taxon>Mytilida</taxon>
        <taxon>Mytiloidea</taxon>
        <taxon>Mytilidae</taxon>
        <taxon>Mytilinae</taxon>
        <taxon>Mytilus</taxon>
    </lineage>
</organism>
<accession>A0A6J8AI46</accession>
<evidence type="ECO:0000313" key="2">
    <source>
        <dbReference type="Proteomes" id="UP000507470"/>
    </source>
</evidence>
<proteinExistence type="predicted"/>
<dbReference type="AlphaFoldDB" id="A0A6J8AI46"/>
<protein>
    <submittedName>
        <fullName evidence="1">Uncharacterized protein</fullName>
    </submittedName>
</protein>
<gene>
    <name evidence="1" type="ORF">MCOR_8004</name>
</gene>
<keyword evidence="2" id="KW-1185">Reference proteome</keyword>